<protein>
    <recommendedName>
        <fullName evidence="3">F-box domain-containing protein</fullName>
    </recommendedName>
</protein>
<dbReference type="OrthoDB" id="550575at2759"/>
<dbReference type="AlphaFoldDB" id="A0A1Y2GY78"/>
<sequence>MHPPTALSIVLLQPLIRDEIAACLSQSDLACCTRVNTAWNIAFAPRLWRDVFLANQQIISLLQSSSAAQQGLCRNAEHVRSIRSFFCYAFQSLAGIDEFPNLVRLDSLASELHNKGIVDHTNTQRLLQFVKMNMSLREIILSNFPLASIKMSKLLGDTIALHPGLISVTINCFREPNLLSIQHVLRGVIVSKVEKLSLICRADIVSTPETITGSLDYNKSSIGLNVSSNIGLDISADVSCQDLPEAHVASALKDLRLEANIEHVHFDILLSILRTSPNLEHLYVPCINTDESFQALSSTIQGYCPRLRHITSGFSHSKDEHMALLLNSCYSLRSYITDSEQPLGPLTINSLLHHQHSLTLEQLSIKSCSSIASKHIQLILTTCPKLTSFEALPSHHWQETYSPRLNIKDLPVHVGSGQPAWVCLGLRDLKIGFTGFSALPDSEPAHPYVEHIYKQLACMTQLRTLHLAGEFDLRMLHPESKVWCFDFTLASGLGHLETLTNLRTLSVQRLKHHRIGNKERAWMAQHWLNLTAFYTTPAHIQTSREVRQKGRDRDMGPLKKQALPVLFTFFKDLWSSK</sequence>
<dbReference type="InParanoid" id="A0A1Y2GY78"/>
<comment type="caution">
    <text evidence="1">The sequence shown here is derived from an EMBL/GenBank/DDBJ whole genome shotgun (WGS) entry which is preliminary data.</text>
</comment>
<accession>A0A1Y2GY78</accession>
<dbReference type="Gene3D" id="3.80.10.10">
    <property type="entry name" value="Ribonuclease Inhibitor"/>
    <property type="match status" value="1"/>
</dbReference>
<dbReference type="Proteomes" id="UP000193648">
    <property type="component" value="Unassembled WGS sequence"/>
</dbReference>
<evidence type="ECO:0008006" key="3">
    <source>
        <dbReference type="Google" id="ProtNLM"/>
    </source>
</evidence>
<dbReference type="RefSeq" id="XP_021884953.1">
    <property type="nucleotide sequence ID" value="XM_022022913.1"/>
</dbReference>
<gene>
    <name evidence="1" type="ORF">BCR41DRAFT_346519</name>
</gene>
<keyword evidence="2" id="KW-1185">Reference proteome</keyword>
<dbReference type="EMBL" id="MCFF01000004">
    <property type="protein sequence ID" value="ORZ27226.1"/>
    <property type="molecule type" value="Genomic_DNA"/>
</dbReference>
<reference evidence="1 2" key="1">
    <citation type="submission" date="2016-07" db="EMBL/GenBank/DDBJ databases">
        <title>Pervasive Adenine N6-methylation of Active Genes in Fungi.</title>
        <authorList>
            <consortium name="DOE Joint Genome Institute"/>
            <person name="Mondo S.J."/>
            <person name="Dannebaum R.O."/>
            <person name="Kuo R.C."/>
            <person name="Labutti K."/>
            <person name="Haridas S."/>
            <person name="Kuo A."/>
            <person name="Salamov A."/>
            <person name="Ahrendt S.R."/>
            <person name="Lipzen A."/>
            <person name="Sullivan W."/>
            <person name="Andreopoulos W.B."/>
            <person name="Clum A."/>
            <person name="Lindquist E."/>
            <person name="Daum C."/>
            <person name="Ramamoorthy G.K."/>
            <person name="Gryganskyi A."/>
            <person name="Culley D."/>
            <person name="Magnuson J.K."/>
            <person name="James T.Y."/>
            <person name="O'Malley M.A."/>
            <person name="Stajich J.E."/>
            <person name="Spatafora J.W."/>
            <person name="Visel A."/>
            <person name="Grigoriev I.V."/>
        </authorList>
    </citation>
    <scope>NUCLEOTIDE SEQUENCE [LARGE SCALE GENOMIC DNA]</scope>
    <source>
        <strain evidence="1 2">NRRL 3116</strain>
    </source>
</reference>
<organism evidence="1 2">
    <name type="scientific">Lobosporangium transversale</name>
    <dbReference type="NCBI Taxonomy" id="64571"/>
    <lineage>
        <taxon>Eukaryota</taxon>
        <taxon>Fungi</taxon>
        <taxon>Fungi incertae sedis</taxon>
        <taxon>Mucoromycota</taxon>
        <taxon>Mortierellomycotina</taxon>
        <taxon>Mortierellomycetes</taxon>
        <taxon>Mortierellales</taxon>
        <taxon>Mortierellaceae</taxon>
        <taxon>Lobosporangium</taxon>
    </lineage>
</organism>
<proteinExistence type="predicted"/>
<dbReference type="GeneID" id="33564757"/>
<dbReference type="InterPro" id="IPR032675">
    <property type="entry name" value="LRR_dom_sf"/>
</dbReference>
<evidence type="ECO:0000313" key="2">
    <source>
        <dbReference type="Proteomes" id="UP000193648"/>
    </source>
</evidence>
<dbReference type="SUPFAM" id="SSF52047">
    <property type="entry name" value="RNI-like"/>
    <property type="match status" value="1"/>
</dbReference>
<name>A0A1Y2GY78_9FUNG</name>
<evidence type="ECO:0000313" key="1">
    <source>
        <dbReference type="EMBL" id="ORZ27226.1"/>
    </source>
</evidence>